<reference evidence="3" key="1">
    <citation type="journal article" date="2019" name="Int. J. Syst. Evol. Microbiol.">
        <title>The Global Catalogue of Microorganisms (GCM) 10K type strain sequencing project: providing services to taxonomists for standard genome sequencing and annotation.</title>
        <authorList>
            <consortium name="The Broad Institute Genomics Platform"/>
            <consortium name="The Broad Institute Genome Sequencing Center for Infectious Disease"/>
            <person name="Wu L."/>
            <person name="Ma J."/>
        </authorList>
    </citation>
    <scope>NUCLEOTIDE SEQUENCE [LARGE SCALE GENOMIC DNA]</scope>
    <source>
        <strain evidence="3">CCUG 56401</strain>
    </source>
</reference>
<evidence type="ECO:0000313" key="3">
    <source>
        <dbReference type="Proteomes" id="UP001597018"/>
    </source>
</evidence>
<comment type="caution">
    <text evidence="2">The sequence shown here is derived from an EMBL/GenBank/DDBJ whole genome shotgun (WGS) entry which is preliminary data.</text>
</comment>
<proteinExistence type="predicted"/>
<feature type="region of interest" description="Disordered" evidence="1">
    <location>
        <begin position="83"/>
        <end position="107"/>
    </location>
</feature>
<organism evidence="2 3">
    <name type="scientific">Saccharopolyspora rosea</name>
    <dbReference type="NCBI Taxonomy" id="524884"/>
    <lineage>
        <taxon>Bacteria</taxon>
        <taxon>Bacillati</taxon>
        <taxon>Actinomycetota</taxon>
        <taxon>Actinomycetes</taxon>
        <taxon>Pseudonocardiales</taxon>
        <taxon>Pseudonocardiaceae</taxon>
        <taxon>Saccharopolyspora</taxon>
    </lineage>
</organism>
<feature type="compositionally biased region" description="Acidic residues" evidence="1">
    <location>
        <begin position="91"/>
        <end position="107"/>
    </location>
</feature>
<dbReference type="EMBL" id="JBHTIW010000016">
    <property type="protein sequence ID" value="MFD0921867.1"/>
    <property type="molecule type" value="Genomic_DNA"/>
</dbReference>
<protein>
    <submittedName>
        <fullName evidence="2">ATP-grasp-modified RiPP</fullName>
    </submittedName>
</protein>
<accession>A0ABW3FZP7</accession>
<dbReference type="RefSeq" id="WP_263253240.1">
    <property type="nucleotide sequence ID" value="NZ_BAABLT010000051.1"/>
</dbReference>
<dbReference type="InterPro" id="IPR026496">
    <property type="entry name" value="GRASP_targ"/>
</dbReference>
<evidence type="ECO:0000256" key="1">
    <source>
        <dbReference type="SAM" id="MobiDB-lite"/>
    </source>
</evidence>
<dbReference type="NCBIfam" id="TIGR04186">
    <property type="entry name" value="GRASP_targ"/>
    <property type="match status" value="1"/>
</dbReference>
<sequence length="107" mass="11822">MTTVPTHSTTDDVDPLASHGLRFASARPDPEEPADAPAAPTPFGLRWIQPVHRPAEPVYRYCPERQIAVDAFGAPLAPQMKKDWTTTDYSTDGEDPPSSEEFGWEEV</sequence>
<feature type="region of interest" description="Disordered" evidence="1">
    <location>
        <begin position="1"/>
        <end position="41"/>
    </location>
</feature>
<dbReference type="Proteomes" id="UP001597018">
    <property type="component" value="Unassembled WGS sequence"/>
</dbReference>
<gene>
    <name evidence="2" type="primary">tgmA</name>
    <name evidence="2" type="ORF">ACFQ16_19160</name>
</gene>
<name>A0ABW3FZP7_9PSEU</name>
<evidence type="ECO:0000313" key="2">
    <source>
        <dbReference type="EMBL" id="MFD0921867.1"/>
    </source>
</evidence>
<keyword evidence="3" id="KW-1185">Reference proteome</keyword>